<feature type="domain" description="ORF6C" evidence="1">
    <location>
        <begin position="129"/>
        <end position="229"/>
    </location>
</feature>
<dbReference type="KEGG" id="bliq:INP51_13195"/>
<evidence type="ECO:0000313" key="4">
    <source>
        <dbReference type="EMBL" id="QOV20555.1"/>
    </source>
</evidence>
<evidence type="ECO:0000259" key="1">
    <source>
        <dbReference type="Pfam" id="PF10552"/>
    </source>
</evidence>
<dbReference type="NCBIfam" id="TIGR02681">
    <property type="entry name" value="phage_pRha"/>
    <property type="match status" value="1"/>
</dbReference>
<organism evidence="2 5">
    <name type="scientific">Blautia liquoris</name>
    <dbReference type="NCBI Taxonomy" id="2779518"/>
    <lineage>
        <taxon>Bacteria</taxon>
        <taxon>Bacillati</taxon>
        <taxon>Bacillota</taxon>
        <taxon>Clostridia</taxon>
        <taxon>Lachnospirales</taxon>
        <taxon>Lachnospiraceae</taxon>
        <taxon>Blautia</taxon>
    </lineage>
</organism>
<dbReference type="EMBL" id="CP063304">
    <property type="protein sequence ID" value="QOV19051.1"/>
    <property type="molecule type" value="Genomic_DNA"/>
</dbReference>
<dbReference type="AlphaFoldDB" id="A0A7M2RHW9"/>
<sequence>MVKRLESKYIDSREVAEMVGKEHSKLMRDIRNYTDQFNQSNIGFVDFFAASSYTDGKGEERPCYRITKKGCEFIAHKLTGIKGTEFTAKYIDRFHEMEDTISHGFDLSQLSPELQAIFAHDKKIQLVMGHMETHERRIDHLENTMTIDYGQQKAINDKHHCVGIEAMGGKRSAAYKNRKLRDRVFRTIWRDYKDYFEIASYKDTPTTQFDEAIEYLGTWAPDTNLKMEIWKNNREVA</sequence>
<dbReference type="Pfam" id="PF09669">
    <property type="entry name" value="Phage_pRha"/>
    <property type="match status" value="1"/>
</dbReference>
<evidence type="ECO:0000313" key="2">
    <source>
        <dbReference type="EMBL" id="QOV18930.1"/>
    </source>
</evidence>
<dbReference type="KEGG" id="bliq:INP51_06325"/>
<name>A0A7M2RHW9_9FIRM</name>
<dbReference type="InterPro" id="IPR014054">
    <property type="entry name" value="Phage_regulatory_Rha"/>
</dbReference>
<accession>A0A7M2RHW9</accession>
<dbReference type="RefSeq" id="WP_193735290.1">
    <property type="nucleotide sequence ID" value="NZ_CP063304.1"/>
</dbReference>
<protein>
    <submittedName>
        <fullName evidence="2">ORF6C domain-containing protein</fullName>
    </submittedName>
</protein>
<dbReference type="EMBL" id="CP063304">
    <property type="protein sequence ID" value="QOV18930.1"/>
    <property type="molecule type" value="Genomic_DNA"/>
</dbReference>
<proteinExistence type="predicted"/>
<dbReference type="InterPro" id="IPR018878">
    <property type="entry name" value="ORF6C_dom"/>
</dbReference>
<dbReference type="Proteomes" id="UP000593601">
    <property type="component" value="Chromosome"/>
</dbReference>
<keyword evidence="5" id="KW-1185">Reference proteome</keyword>
<evidence type="ECO:0000313" key="3">
    <source>
        <dbReference type="EMBL" id="QOV19051.1"/>
    </source>
</evidence>
<reference evidence="2 5" key="1">
    <citation type="submission" date="2020-10" db="EMBL/GenBank/DDBJ databases">
        <title>Blautia liquoris sp.nov., isolated from the mud in a fermentation cellar used for the production of Chinese strong-flavoured liquor.</title>
        <authorList>
            <person name="Lu L."/>
        </authorList>
    </citation>
    <scope>NUCLEOTIDE SEQUENCE [LARGE SCALE GENOMIC DNA]</scope>
    <source>
        <strain evidence="2 5">LZLJ-3</strain>
    </source>
</reference>
<evidence type="ECO:0000313" key="5">
    <source>
        <dbReference type="Proteomes" id="UP000593601"/>
    </source>
</evidence>
<dbReference type="KEGG" id="bliq:INP51_13990"/>
<gene>
    <name evidence="4" type="ORF">INP51_06325</name>
    <name evidence="2" type="ORF">INP51_13195</name>
    <name evidence="3" type="ORF">INP51_13990</name>
</gene>
<dbReference type="EMBL" id="CP063304">
    <property type="protein sequence ID" value="QOV20555.1"/>
    <property type="molecule type" value="Genomic_DNA"/>
</dbReference>
<dbReference type="Pfam" id="PF10552">
    <property type="entry name" value="ORF6C"/>
    <property type="match status" value="1"/>
</dbReference>